<feature type="compositionally biased region" description="Polar residues" evidence="1">
    <location>
        <begin position="18"/>
        <end position="34"/>
    </location>
</feature>
<protein>
    <submittedName>
        <fullName evidence="2">Uncharacterized protein</fullName>
    </submittedName>
</protein>
<feature type="region of interest" description="Disordered" evidence="1">
    <location>
        <begin position="1"/>
        <end position="105"/>
    </location>
</feature>
<feature type="compositionally biased region" description="Basic and acidic residues" evidence="1">
    <location>
        <begin position="68"/>
        <end position="79"/>
    </location>
</feature>
<reference evidence="3" key="1">
    <citation type="journal article" date="2016" name="Genome Announc.">
        <title>Draft genome sequences of fungus Aspergillus calidoustus.</title>
        <authorList>
            <person name="Horn F."/>
            <person name="Linde J."/>
            <person name="Mattern D.J."/>
            <person name="Walther G."/>
            <person name="Guthke R."/>
            <person name="Scherlach K."/>
            <person name="Martin K."/>
            <person name="Brakhage A.A."/>
            <person name="Petzke L."/>
            <person name="Valiante V."/>
        </authorList>
    </citation>
    <scope>NUCLEOTIDE SEQUENCE [LARGE SCALE GENOMIC DNA]</scope>
    <source>
        <strain evidence="3">SF006504</strain>
    </source>
</reference>
<sequence>MQPNRGFHPSNDELADSVGSNPIRTPNKGTTYCNNRVPPVDLVPRSQPHDNQSRTSVDSVLVLPTPDVHPKSRPVDVPRNRPVGGRPIGRSVPQTGESEIQSGSR</sequence>
<name>A0A0U5GPN3_ASPCI</name>
<dbReference type="EMBL" id="CDMC01000039">
    <property type="protein sequence ID" value="CEL11983.1"/>
    <property type="molecule type" value="Genomic_DNA"/>
</dbReference>
<dbReference type="Proteomes" id="UP000054771">
    <property type="component" value="Unassembled WGS sequence"/>
</dbReference>
<evidence type="ECO:0000313" key="3">
    <source>
        <dbReference type="Proteomes" id="UP000054771"/>
    </source>
</evidence>
<evidence type="ECO:0000256" key="1">
    <source>
        <dbReference type="SAM" id="MobiDB-lite"/>
    </source>
</evidence>
<evidence type="ECO:0000313" key="2">
    <source>
        <dbReference type="EMBL" id="CEL11983.1"/>
    </source>
</evidence>
<proteinExistence type="predicted"/>
<feature type="compositionally biased region" description="Polar residues" evidence="1">
    <location>
        <begin position="92"/>
        <end position="105"/>
    </location>
</feature>
<accession>A0A0U5GPN3</accession>
<organism evidence="2 3">
    <name type="scientific">Aspergillus calidoustus</name>
    <dbReference type="NCBI Taxonomy" id="454130"/>
    <lineage>
        <taxon>Eukaryota</taxon>
        <taxon>Fungi</taxon>
        <taxon>Dikarya</taxon>
        <taxon>Ascomycota</taxon>
        <taxon>Pezizomycotina</taxon>
        <taxon>Eurotiomycetes</taxon>
        <taxon>Eurotiomycetidae</taxon>
        <taxon>Eurotiales</taxon>
        <taxon>Aspergillaceae</taxon>
        <taxon>Aspergillus</taxon>
        <taxon>Aspergillus subgen. Nidulantes</taxon>
    </lineage>
</organism>
<keyword evidence="3" id="KW-1185">Reference proteome</keyword>
<gene>
    <name evidence="2" type="ORF">ASPCAL15077</name>
</gene>
<dbReference type="AlphaFoldDB" id="A0A0U5GPN3"/>